<accession>A0A543JAY2</accession>
<dbReference type="AlphaFoldDB" id="A0A543JAY2"/>
<dbReference type="Proteomes" id="UP000316628">
    <property type="component" value="Unassembled WGS sequence"/>
</dbReference>
<sequence length="1134" mass="124581">MPRVPQGGRKHRGEAGPLPALTGFHARLAEAMGNAGIGSVNRLVPLVRPHIPRNELYEICGGRALPERADVERLARALSVSSEHLLPTWEEAKAALERETLLSMSARGAAKASWRDLPLPADSLLDILNAQHAASDTFPYRLLGVNPPPVSRIHVKSALRPAEAPKRKEKEDPSARLPVPLDVALGRHEHLLIVGDPGYGKSMLGRSLVRQLSDRWLRLATAEPIGEAVVPLYVPAVQVPPTGSWSRRLAAVVRNNNYLVAEPEPALFANRVRDVRWLIVVDGLDEIHDPDRRHELLNILNRLMLHRGPYRLVITSRPLPHGELELLRAPDLGEYTLQPFGHDQLSEFAHDWFEAQGADDAAEEADRFLDHIAESHLSEVVQVPLLATIAAAMQTTSPKRPLPATQVELYERVVDELLHARQPTGSDTAWRSWLRGSRESLLSFLARLHLDGEIPLLPAAQRWVDLNRPADLVPPRDSERHVEQVLVDSGLLTVSGGVFRFIHQSIVEYLAARYHAERAGASFEGMQRWVDQAVERATSGNLALFTLAIWSRHESHDGGMIVRRLLAIGVKAVETLVRLVTAGVALDADLEKAVVDRLIALLHETTHSLDPVGLIRMVGELPTLAYRLEELVASNTTKLESRVKAASAYAWVVDESRGAEMLYELVGSADSTGRLDIFYALQALGHDGAILVDLAQSVLDDRGTDRWTRVNAAYALVECDRAEGAADLVMDLAKNSDITDSVFVHAASFVLAVRGRQCAGDIMRMMDGHRHIHVWCLDELAKALGEVGAHDALAQLGRYVFEHPEADGDSDLVNGVVRAWSLSAGERGAGHEVADTIRSAPHISQDTKLWAAREMHRMGLQREAADLIMRIAPRPEHGDHDVSFWWAFEVPLETDRGKYLSHIIRVTGDHGLVKFSKLTDVVIQGGNADTVVEAARRLLTNPVERQGCRLAAVRAWLRADVTAAPTILPILRGFQPGPEERLGYADAMSLHGAARDAHTLAADVLADPVASREHLLRAVRLFLRTGGSDEVATAIATLRANRRCTASERAWIAAELCVANESHTARNLWLDALVGPDVQLGLRVQAAEELRELGAVDQGRAAIDTAALVSGLTNAEADRLARLRRWLEEPIGAR</sequence>
<dbReference type="RefSeq" id="WP_141977701.1">
    <property type="nucleotide sequence ID" value="NZ_VFPP01000001.1"/>
</dbReference>
<dbReference type="PROSITE" id="PS50837">
    <property type="entry name" value="NACHT"/>
    <property type="match status" value="1"/>
</dbReference>
<dbReference type="InterPro" id="IPR027417">
    <property type="entry name" value="P-loop_NTPase"/>
</dbReference>
<organism evidence="2 3">
    <name type="scientific">Saccharothrix saharensis</name>
    <dbReference type="NCBI Taxonomy" id="571190"/>
    <lineage>
        <taxon>Bacteria</taxon>
        <taxon>Bacillati</taxon>
        <taxon>Actinomycetota</taxon>
        <taxon>Actinomycetes</taxon>
        <taxon>Pseudonocardiales</taxon>
        <taxon>Pseudonocardiaceae</taxon>
        <taxon>Saccharothrix</taxon>
    </lineage>
</organism>
<dbReference type="Pfam" id="PF05729">
    <property type="entry name" value="NACHT"/>
    <property type="match status" value="1"/>
</dbReference>
<dbReference type="Gene3D" id="3.40.50.300">
    <property type="entry name" value="P-loop containing nucleotide triphosphate hydrolases"/>
    <property type="match status" value="1"/>
</dbReference>
<comment type="caution">
    <text evidence="2">The sequence shown here is derived from an EMBL/GenBank/DDBJ whole genome shotgun (WGS) entry which is preliminary data.</text>
</comment>
<dbReference type="EMBL" id="VFPP01000001">
    <property type="protein sequence ID" value="TQM80002.1"/>
    <property type="molecule type" value="Genomic_DNA"/>
</dbReference>
<evidence type="ECO:0000313" key="2">
    <source>
        <dbReference type="EMBL" id="TQM80002.1"/>
    </source>
</evidence>
<dbReference type="SUPFAM" id="SSF52540">
    <property type="entry name" value="P-loop containing nucleoside triphosphate hydrolases"/>
    <property type="match status" value="1"/>
</dbReference>
<protein>
    <submittedName>
        <fullName evidence="2">NACHT domain-containing protein</fullName>
    </submittedName>
</protein>
<proteinExistence type="predicted"/>
<evidence type="ECO:0000313" key="3">
    <source>
        <dbReference type="Proteomes" id="UP000316628"/>
    </source>
</evidence>
<feature type="domain" description="NACHT" evidence="1">
    <location>
        <begin position="189"/>
        <end position="318"/>
    </location>
</feature>
<name>A0A543JAY2_9PSEU</name>
<dbReference type="PANTHER" id="PTHR46844">
    <property type="entry name" value="SLR5058 PROTEIN"/>
    <property type="match status" value="1"/>
</dbReference>
<dbReference type="PANTHER" id="PTHR46844:SF1">
    <property type="entry name" value="SLR5058 PROTEIN"/>
    <property type="match status" value="1"/>
</dbReference>
<keyword evidence="3" id="KW-1185">Reference proteome</keyword>
<gene>
    <name evidence="2" type="ORF">FHX81_2323</name>
</gene>
<dbReference type="InterPro" id="IPR007111">
    <property type="entry name" value="NACHT_NTPase"/>
</dbReference>
<evidence type="ECO:0000259" key="1">
    <source>
        <dbReference type="PROSITE" id="PS50837"/>
    </source>
</evidence>
<reference evidence="2 3" key="1">
    <citation type="submission" date="2019-06" db="EMBL/GenBank/DDBJ databases">
        <title>Sequencing the genomes of 1000 actinobacteria strains.</title>
        <authorList>
            <person name="Klenk H.-P."/>
        </authorList>
    </citation>
    <scope>NUCLEOTIDE SEQUENCE [LARGE SCALE GENOMIC DNA]</scope>
    <source>
        <strain evidence="2 3">DSM 45456</strain>
    </source>
</reference>
<dbReference type="OrthoDB" id="135105at2"/>